<comment type="caution">
    <text evidence="1">The sequence shown here is derived from an EMBL/GenBank/DDBJ whole genome shotgun (WGS) entry which is preliminary data.</text>
</comment>
<accession>X1BUI7</accession>
<organism evidence="1">
    <name type="scientific">marine sediment metagenome</name>
    <dbReference type="NCBI Taxonomy" id="412755"/>
    <lineage>
        <taxon>unclassified sequences</taxon>
        <taxon>metagenomes</taxon>
        <taxon>ecological metagenomes</taxon>
    </lineage>
</organism>
<protein>
    <submittedName>
        <fullName evidence="1">Uncharacterized protein</fullName>
    </submittedName>
</protein>
<dbReference type="EMBL" id="BART01018011">
    <property type="protein sequence ID" value="GAG84817.1"/>
    <property type="molecule type" value="Genomic_DNA"/>
</dbReference>
<gene>
    <name evidence="1" type="ORF">S01H4_34096</name>
</gene>
<proteinExistence type="predicted"/>
<reference evidence="1" key="1">
    <citation type="journal article" date="2014" name="Front. Microbiol.">
        <title>High frequency of phylogenetically diverse reductive dehalogenase-homologous genes in deep subseafloor sedimentary metagenomes.</title>
        <authorList>
            <person name="Kawai M."/>
            <person name="Futagami T."/>
            <person name="Toyoda A."/>
            <person name="Takaki Y."/>
            <person name="Nishi S."/>
            <person name="Hori S."/>
            <person name="Arai W."/>
            <person name="Tsubouchi T."/>
            <person name="Morono Y."/>
            <person name="Uchiyama I."/>
            <person name="Ito T."/>
            <person name="Fujiyama A."/>
            <person name="Inagaki F."/>
            <person name="Takami H."/>
        </authorList>
    </citation>
    <scope>NUCLEOTIDE SEQUENCE</scope>
    <source>
        <strain evidence="1">Expedition CK06-06</strain>
    </source>
</reference>
<dbReference type="AlphaFoldDB" id="X1BUI7"/>
<evidence type="ECO:0000313" key="1">
    <source>
        <dbReference type="EMBL" id="GAG84817.1"/>
    </source>
</evidence>
<sequence>TMSGGSINAPNPIRPIFTDDTSSVKAEVDSNSTLGNTITEGLKSVTDLAGRVTAAPAELVSAAFNTASNFAGSIFDG</sequence>
<feature type="non-terminal residue" evidence="1">
    <location>
        <position position="1"/>
    </location>
</feature>
<name>X1BUI7_9ZZZZ</name>